<dbReference type="InterPro" id="IPR011006">
    <property type="entry name" value="CheY-like_superfamily"/>
</dbReference>
<evidence type="ECO:0000259" key="4">
    <source>
        <dbReference type="PROSITE" id="PS50043"/>
    </source>
</evidence>
<dbReference type="AlphaFoldDB" id="A0A1Z4GPR9"/>
<dbReference type="Gene3D" id="3.40.50.2300">
    <property type="match status" value="1"/>
</dbReference>
<keyword evidence="1 3" id="KW-0597">Phosphoprotein</keyword>
<dbReference type="PANTHER" id="PTHR43214">
    <property type="entry name" value="TWO-COMPONENT RESPONSE REGULATOR"/>
    <property type="match status" value="1"/>
</dbReference>
<dbReference type="GO" id="GO:0003677">
    <property type="term" value="F:DNA binding"/>
    <property type="evidence" value="ECO:0007669"/>
    <property type="project" value="UniProtKB-KW"/>
</dbReference>
<gene>
    <name evidence="6" type="ORF">NIES21_53460</name>
</gene>
<dbReference type="SMART" id="SM00421">
    <property type="entry name" value="HTH_LUXR"/>
    <property type="match status" value="1"/>
</dbReference>
<dbReference type="GO" id="GO:0000160">
    <property type="term" value="P:phosphorelay signal transduction system"/>
    <property type="evidence" value="ECO:0007669"/>
    <property type="project" value="InterPro"/>
</dbReference>
<name>A0A1Z4GPR9_9CYAN</name>
<reference evidence="6 7" key="1">
    <citation type="submission" date="2017-06" db="EMBL/GenBank/DDBJ databases">
        <title>Genome sequencing of cyanobaciteial culture collection at National Institute for Environmental Studies (NIES).</title>
        <authorList>
            <person name="Hirose Y."/>
            <person name="Shimura Y."/>
            <person name="Fujisawa T."/>
            <person name="Nakamura Y."/>
            <person name="Kawachi M."/>
        </authorList>
    </citation>
    <scope>NUCLEOTIDE SEQUENCE [LARGE SCALE GENOMIC DNA]</scope>
    <source>
        <strain evidence="6 7">NIES-21</strain>
    </source>
</reference>
<dbReference type="Pfam" id="PF00072">
    <property type="entry name" value="Response_reg"/>
    <property type="match status" value="1"/>
</dbReference>
<dbReference type="InterPro" id="IPR058245">
    <property type="entry name" value="NreC/VraR/RcsB-like_REC"/>
</dbReference>
<dbReference type="OrthoDB" id="510967at2"/>
<dbReference type="PANTHER" id="PTHR43214:SF36">
    <property type="entry name" value="RESPONSE REGULATOR RECEIVER"/>
    <property type="match status" value="1"/>
</dbReference>
<proteinExistence type="predicted"/>
<protein>
    <submittedName>
        <fullName evidence="6">Two-component response regulator</fullName>
    </submittedName>
</protein>
<dbReference type="Pfam" id="PF00196">
    <property type="entry name" value="GerE"/>
    <property type="match status" value="1"/>
</dbReference>
<dbReference type="InterPro" id="IPR000792">
    <property type="entry name" value="Tscrpt_reg_LuxR_C"/>
</dbReference>
<dbReference type="PROSITE" id="PS50043">
    <property type="entry name" value="HTH_LUXR_2"/>
    <property type="match status" value="1"/>
</dbReference>
<dbReference type="InterPro" id="IPR001789">
    <property type="entry name" value="Sig_transdc_resp-reg_receiver"/>
</dbReference>
<dbReference type="GO" id="GO:0006355">
    <property type="term" value="P:regulation of DNA-templated transcription"/>
    <property type="evidence" value="ECO:0007669"/>
    <property type="project" value="InterPro"/>
</dbReference>
<evidence type="ECO:0000313" key="6">
    <source>
        <dbReference type="EMBL" id="BAY19483.1"/>
    </source>
</evidence>
<feature type="domain" description="HTH luxR-type" evidence="4">
    <location>
        <begin position="158"/>
        <end position="223"/>
    </location>
</feature>
<evidence type="ECO:0000259" key="5">
    <source>
        <dbReference type="PROSITE" id="PS50110"/>
    </source>
</evidence>
<sequence length="227" mass="25094">MNTKKEVISVLLVDDEPHFRKGIRTLLNFYTTSSSLGLNVIGEAASVEQAVKLTAEQHPTLILLDLELPPDDGIMALQRLGELSYNGKVLILSAHQQDEWIFRAMQAGACGYVFKDQLATQLCEAITTVINNQVYLPPDVATAFFRLFHYYTGHSLNSSHSSIHLTEREQEVLNWLVQGASNEQIAGNLYITVATVKAHLTAIFDKLSVTSRTQAIVKALKLGLVCP</sequence>
<dbReference type="PRINTS" id="PR00038">
    <property type="entry name" value="HTHLUXR"/>
</dbReference>
<dbReference type="PROSITE" id="PS00622">
    <property type="entry name" value="HTH_LUXR_1"/>
    <property type="match status" value="1"/>
</dbReference>
<evidence type="ECO:0000256" key="1">
    <source>
        <dbReference type="ARBA" id="ARBA00022553"/>
    </source>
</evidence>
<dbReference type="CDD" id="cd06170">
    <property type="entry name" value="LuxR_C_like"/>
    <property type="match status" value="1"/>
</dbReference>
<accession>A0A1Z4GPR9</accession>
<keyword evidence="7" id="KW-1185">Reference proteome</keyword>
<dbReference type="SUPFAM" id="SSF52172">
    <property type="entry name" value="CheY-like"/>
    <property type="match status" value="1"/>
</dbReference>
<dbReference type="CDD" id="cd17535">
    <property type="entry name" value="REC_NarL-like"/>
    <property type="match status" value="1"/>
</dbReference>
<organism evidence="6 7">
    <name type="scientific">Anabaenopsis circularis NIES-21</name>
    <dbReference type="NCBI Taxonomy" id="1085406"/>
    <lineage>
        <taxon>Bacteria</taxon>
        <taxon>Bacillati</taxon>
        <taxon>Cyanobacteriota</taxon>
        <taxon>Cyanophyceae</taxon>
        <taxon>Nostocales</taxon>
        <taxon>Nodulariaceae</taxon>
        <taxon>Anabaenopsis</taxon>
    </lineage>
</organism>
<dbReference type="PROSITE" id="PS50110">
    <property type="entry name" value="RESPONSE_REGULATORY"/>
    <property type="match status" value="1"/>
</dbReference>
<feature type="modified residue" description="4-aspartylphosphate" evidence="3">
    <location>
        <position position="65"/>
    </location>
</feature>
<dbReference type="InterPro" id="IPR039420">
    <property type="entry name" value="WalR-like"/>
</dbReference>
<dbReference type="EMBL" id="AP018174">
    <property type="protein sequence ID" value="BAY19483.1"/>
    <property type="molecule type" value="Genomic_DNA"/>
</dbReference>
<evidence type="ECO:0000256" key="3">
    <source>
        <dbReference type="PROSITE-ProRule" id="PRU00169"/>
    </source>
</evidence>
<dbReference type="SMART" id="SM00448">
    <property type="entry name" value="REC"/>
    <property type="match status" value="1"/>
</dbReference>
<dbReference type="Proteomes" id="UP000218287">
    <property type="component" value="Chromosome"/>
</dbReference>
<keyword evidence="2" id="KW-0238">DNA-binding</keyword>
<evidence type="ECO:0000256" key="2">
    <source>
        <dbReference type="ARBA" id="ARBA00023125"/>
    </source>
</evidence>
<feature type="domain" description="Response regulatory" evidence="5">
    <location>
        <begin position="9"/>
        <end position="130"/>
    </location>
</feature>
<evidence type="ECO:0000313" key="7">
    <source>
        <dbReference type="Proteomes" id="UP000218287"/>
    </source>
</evidence>